<gene>
    <name evidence="1" type="ORF">RPERSI_LOCUS17266</name>
</gene>
<evidence type="ECO:0000313" key="2">
    <source>
        <dbReference type="Proteomes" id="UP000789920"/>
    </source>
</evidence>
<accession>A0ACA9R6K7</accession>
<reference evidence="1" key="1">
    <citation type="submission" date="2021-06" db="EMBL/GenBank/DDBJ databases">
        <authorList>
            <person name="Kallberg Y."/>
            <person name="Tangrot J."/>
            <person name="Rosling A."/>
        </authorList>
    </citation>
    <scope>NUCLEOTIDE SEQUENCE</scope>
    <source>
        <strain evidence="1">MA461A</strain>
    </source>
</reference>
<keyword evidence="2" id="KW-1185">Reference proteome</keyword>
<proteinExistence type="predicted"/>
<evidence type="ECO:0000313" key="1">
    <source>
        <dbReference type="EMBL" id="CAG8778712.1"/>
    </source>
</evidence>
<comment type="caution">
    <text evidence="1">The sequence shown here is derived from an EMBL/GenBank/DDBJ whole genome shotgun (WGS) entry which is preliminary data.</text>
</comment>
<dbReference type="Proteomes" id="UP000789920">
    <property type="component" value="Unassembled WGS sequence"/>
</dbReference>
<protein>
    <submittedName>
        <fullName evidence="1">16281_t:CDS:1</fullName>
    </submittedName>
</protein>
<sequence length="104" mass="11383">ESVAPKKNIASDKSGAPKENGIFKDFIPASLYVQCADSQASLVNVFDDFDGSSQNRVSGTALVECGHNISESNTQKETGTNAEKDEKKLQNKEFIEKFMYLCAK</sequence>
<organism evidence="1 2">
    <name type="scientific">Racocetra persica</name>
    <dbReference type="NCBI Taxonomy" id="160502"/>
    <lineage>
        <taxon>Eukaryota</taxon>
        <taxon>Fungi</taxon>
        <taxon>Fungi incertae sedis</taxon>
        <taxon>Mucoromycota</taxon>
        <taxon>Glomeromycotina</taxon>
        <taxon>Glomeromycetes</taxon>
        <taxon>Diversisporales</taxon>
        <taxon>Gigasporaceae</taxon>
        <taxon>Racocetra</taxon>
    </lineage>
</organism>
<feature type="non-terminal residue" evidence="1">
    <location>
        <position position="1"/>
    </location>
</feature>
<name>A0ACA9R6K7_9GLOM</name>
<dbReference type="EMBL" id="CAJVQC010044009">
    <property type="protein sequence ID" value="CAG8778712.1"/>
    <property type="molecule type" value="Genomic_DNA"/>
</dbReference>